<reference evidence="4 6" key="2">
    <citation type="journal article" date="2023" name="Sci. Data">
        <title>Genome assembly of the Korean intertidal mud-creeper Batillaria attramentaria.</title>
        <authorList>
            <person name="Patra A.K."/>
            <person name="Ho P.T."/>
            <person name="Jun S."/>
            <person name="Lee S.J."/>
            <person name="Kim Y."/>
            <person name="Won Y.J."/>
        </authorList>
    </citation>
    <scope>NUCLEOTIDE SEQUENCE [LARGE SCALE GENOMIC DNA]</scope>
    <source>
        <strain evidence="4">Wonlab-2016</strain>
    </source>
</reference>
<dbReference type="InterPro" id="IPR002125">
    <property type="entry name" value="CMP_dCMP_dom"/>
</dbReference>
<dbReference type="AlphaFoldDB" id="A0ABD0JBR6"/>
<dbReference type="PANTHER" id="PTHR11079">
    <property type="entry name" value="CYTOSINE DEAMINASE FAMILY MEMBER"/>
    <property type="match status" value="1"/>
</dbReference>
<protein>
    <recommendedName>
        <fullName evidence="3">CMP/dCMP-type deaminase domain-containing protein</fullName>
    </recommendedName>
</protein>
<name>A0ABD0JBR6_9CAEN</name>
<dbReference type="EMBL" id="JACVVK020000490">
    <property type="protein sequence ID" value="KAK7471505.1"/>
    <property type="molecule type" value="Genomic_DNA"/>
</dbReference>
<dbReference type="Proteomes" id="UP001519460">
    <property type="component" value="Unassembled WGS sequence"/>
</dbReference>
<proteinExistence type="inferred from homology"/>
<dbReference type="PANTHER" id="PTHR11079:SF156">
    <property type="entry name" value="INACTIVE TRNA-SPECIFIC ADENOSINE DEAMINASE-LIKE PROTEIN 3-RELATED"/>
    <property type="match status" value="1"/>
</dbReference>
<keyword evidence="6" id="KW-1185">Reference proteome</keyword>
<accession>A0ABD0JBR6</accession>
<dbReference type="Gene3D" id="3.40.140.10">
    <property type="entry name" value="Cytidine Deaminase, domain 2"/>
    <property type="match status" value="1"/>
</dbReference>
<feature type="domain" description="CMP/dCMP-type deaminase" evidence="3">
    <location>
        <begin position="160"/>
        <end position="328"/>
    </location>
</feature>
<dbReference type="SUPFAM" id="SSF53927">
    <property type="entry name" value="Cytidine deaminase-like"/>
    <property type="match status" value="1"/>
</dbReference>
<sequence>MMPSELVPVLDDVYCRPVHLVDFYVSSIGDRRHTATLVRVLTTLHPLGQYQHLKRVRAMKNKGVRILLCPAEPQQKAGEAQRDSDNSCAPACTTLTSLLKNTKLPASSLSKPYLVKVPRHPPATRKQYDEASLYWPVTFHEDKEISQLLSGEFFSAEEVQKIKSYLQEAETMATAAAQKGQEPVGIVIVDPERDRTIAKGHDLRQGKNPLHHAVMVGVDLVAKSQGGGMWTLTDSDFYVRPEEQMDSKGDVHRSSSTDVSSGKEKVGPYLCTAYDVYVTQEPCPMCCMALVHSRVGRVFYIKPHVDGGLGSRYKIHVQNGLNHHFSVFQWTGTWRHNNTDPT</sequence>
<organism evidence="4 6">
    <name type="scientific">Batillaria attramentaria</name>
    <dbReference type="NCBI Taxonomy" id="370345"/>
    <lineage>
        <taxon>Eukaryota</taxon>
        <taxon>Metazoa</taxon>
        <taxon>Spiralia</taxon>
        <taxon>Lophotrochozoa</taxon>
        <taxon>Mollusca</taxon>
        <taxon>Gastropoda</taxon>
        <taxon>Caenogastropoda</taxon>
        <taxon>Sorbeoconcha</taxon>
        <taxon>Cerithioidea</taxon>
        <taxon>Batillariidae</taxon>
        <taxon>Batillaria</taxon>
    </lineage>
</organism>
<dbReference type="GO" id="GO:0052717">
    <property type="term" value="F:tRNA-specific adenosine-34 deaminase activity"/>
    <property type="evidence" value="ECO:0007669"/>
    <property type="project" value="UniProtKB-EC"/>
</dbReference>
<comment type="caution">
    <text evidence="4">The sequence shown here is derived from an EMBL/GenBank/DDBJ whole genome shotgun (WGS) entry which is preliminary data.</text>
</comment>
<reference evidence="4" key="3">
    <citation type="submission" date="2023-01" db="EMBL/GenBank/DDBJ databases">
        <authorList>
            <person name="Patra A."/>
        </authorList>
    </citation>
    <scope>NUCLEOTIDE SEQUENCE</scope>
    <source>
        <strain evidence="4">Wonlab-2016</strain>
        <tissue evidence="4">Foot muscle</tissue>
    </source>
</reference>
<keyword evidence="1" id="KW-0819">tRNA processing</keyword>
<dbReference type="EMBL" id="JACVVK020000510">
    <property type="protein sequence ID" value="KAK7469614.1"/>
    <property type="molecule type" value="Genomic_DNA"/>
</dbReference>
<dbReference type="CDD" id="cd01285">
    <property type="entry name" value="nucleoside_deaminase"/>
    <property type="match status" value="1"/>
</dbReference>
<evidence type="ECO:0000259" key="3">
    <source>
        <dbReference type="PROSITE" id="PS51747"/>
    </source>
</evidence>
<evidence type="ECO:0000256" key="2">
    <source>
        <dbReference type="ARBA" id="ARBA00038160"/>
    </source>
</evidence>
<reference evidence="4" key="1">
    <citation type="submission" date="2020-09" db="EMBL/GenBank/DDBJ databases">
        <authorList>
            <person name="Won Y."/>
        </authorList>
    </citation>
    <scope>NUCLEOTIDE SEQUENCE</scope>
    <source>
        <strain evidence="4">Wonlab-2016</strain>
        <tissue evidence="4">Foot muscle</tissue>
    </source>
</reference>
<evidence type="ECO:0000313" key="6">
    <source>
        <dbReference type="Proteomes" id="UP001519460"/>
    </source>
</evidence>
<dbReference type="Pfam" id="PF00383">
    <property type="entry name" value="dCMP_cyt_deam_1"/>
    <property type="match status" value="2"/>
</dbReference>
<gene>
    <name evidence="5" type="ORF">BaRGS_00035844</name>
    <name evidence="4" type="ORF">BaRGS_00036343</name>
</gene>
<comment type="similarity">
    <text evidence="2">Belongs to the cytidine and deoxycytidylate deaminase family. ADAT3 subfamily.</text>
</comment>
<evidence type="ECO:0000313" key="4">
    <source>
        <dbReference type="EMBL" id="KAK7469614.1"/>
    </source>
</evidence>
<dbReference type="InterPro" id="IPR016193">
    <property type="entry name" value="Cytidine_deaminase-like"/>
</dbReference>
<dbReference type="PROSITE" id="PS51747">
    <property type="entry name" value="CYT_DCMP_DEAMINASES_2"/>
    <property type="match status" value="1"/>
</dbReference>
<dbReference type="GO" id="GO:0008033">
    <property type="term" value="P:tRNA processing"/>
    <property type="evidence" value="ECO:0007669"/>
    <property type="project" value="UniProtKB-KW"/>
</dbReference>
<evidence type="ECO:0000313" key="5">
    <source>
        <dbReference type="EMBL" id="KAK7471505.1"/>
    </source>
</evidence>
<dbReference type="GO" id="GO:0046872">
    <property type="term" value="F:metal ion binding"/>
    <property type="evidence" value="ECO:0007669"/>
    <property type="project" value="UniProtKB-KW"/>
</dbReference>
<evidence type="ECO:0000256" key="1">
    <source>
        <dbReference type="ARBA" id="ARBA00022694"/>
    </source>
</evidence>